<evidence type="ECO:0000256" key="1">
    <source>
        <dbReference type="SAM" id="Phobius"/>
    </source>
</evidence>
<keyword evidence="1" id="KW-1133">Transmembrane helix</keyword>
<proteinExistence type="predicted"/>
<sequence>MIYIALIGLTLIIVRGTIFGPLQRLWPTFFQCGQCVGMWVGMAAGASDIVTIGHGRVLDAIIVGGVTSILSLLTAAVLLKLDE</sequence>
<gene>
    <name evidence="2" type="ORF">LCGC14_1460780</name>
</gene>
<keyword evidence="1" id="KW-0472">Membrane</keyword>
<keyword evidence="1" id="KW-0812">Transmembrane</keyword>
<dbReference type="AlphaFoldDB" id="A0A0F9K174"/>
<organism evidence="2">
    <name type="scientific">marine sediment metagenome</name>
    <dbReference type="NCBI Taxonomy" id="412755"/>
    <lineage>
        <taxon>unclassified sequences</taxon>
        <taxon>metagenomes</taxon>
        <taxon>ecological metagenomes</taxon>
    </lineage>
</organism>
<name>A0A0F9K174_9ZZZZ</name>
<dbReference type="EMBL" id="LAZR01010165">
    <property type="protein sequence ID" value="KKM68451.1"/>
    <property type="molecule type" value="Genomic_DNA"/>
</dbReference>
<feature type="transmembrane region" description="Helical" evidence="1">
    <location>
        <begin position="57"/>
        <end position="79"/>
    </location>
</feature>
<evidence type="ECO:0000313" key="2">
    <source>
        <dbReference type="EMBL" id="KKM68451.1"/>
    </source>
</evidence>
<comment type="caution">
    <text evidence="2">The sequence shown here is derived from an EMBL/GenBank/DDBJ whole genome shotgun (WGS) entry which is preliminary data.</text>
</comment>
<accession>A0A0F9K174</accession>
<reference evidence="2" key="1">
    <citation type="journal article" date="2015" name="Nature">
        <title>Complex archaea that bridge the gap between prokaryotes and eukaryotes.</title>
        <authorList>
            <person name="Spang A."/>
            <person name="Saw J.H."/>
            <person name="Jorgensen S.L."/>
            <person name="Zaremba-Niedzwiedzka K."/>
            <person name="Martijn J."/>
            <person name="Lind A.E."/>
            <person name="van Eijk R."/>
            <person name="Schleper C."/>
            <person name="Guy L."/>
            <person name="Ettema T.J."/>
        </authorList>
    </citation>
    <scope>NUCLEOTIDE SEQUENCE</scope>
</reference>
<protein>
    <submittedName>
        <fullName evidence="2">Uncharacterized protein</fullName>
    </submittedName>
</protein>